<dbReference type="CDD" id="cd01146">
    <property type="entry name" value="FhuD"/>
    <property type="match status" value="1"/>
</dbReference>
<keyword evidence="4" id="KW-0732">Signal</keyword>
<keyword evidence="7" id="KW-1185">Reference proteome</keyword>
<dbReference type="PANTHER" id="PTHR30532:SF24">
    <property type="entry name" value="FERRIC ENTEROBACTIN-BINDING PERIPLASMIC PROTEIN FEPB"/>
    <property type="match status" value="1"/>
</dbReference>
<gene>
    <name evidence="6" type="ORF">FB558_2063</name>
</gene>
<comment type="similarity">
    <text evidence="2">Belongs to the bacterial solute-binding protein 8 family.</text>
</comment>
<dbReference type="InterPro" id="IPR002491">
    <property type="entry name" value="ABC_transptr_periplasmic_BD"/>
</dbReference>
<keyword evidence="3" id="KW-0813">Transport</keyword>
<sequence length="349" mass="36446">MPASDPVGHLTRRRLLTGAGALGALGLLSACGGGSTATSPPGPAAAPGGGAFPLTVEHSKGTTEVAGAPQRVVTVGFSDQDPVLAMGVRPVAVTDWYGDHPYATWPWAQDELGDAQPLVMNKGAFTGTPDYQYEQIAALAPDLIVGLYTSMDDTQFQTLSRIAPTVAPPAGFPEWGAPWQEYTRLAGRALGVPDRAEELIGGIDAQLAAAREAHPEFAGRTAVVAERFEGGQSFVRSPGDPRSQLVAALGFTIPPEIAELAGDQDGATVSDERMGLLDRDVLLWNTGFSPEVRPEIEAAPLYSQLGVVRAGRSVFVEDPLVSAAWTWGTVLSLPSVIDALVGRLAAVMA</sequence>
<comment type="caution">
    <text evidence="6">The sequence shown here is derived from an EMBL/GenBank/DDBJ whole genome shotgun (WGS) entry which is preliminary data.</text>
</comment>
<dbReference type="PROSITE" id="PS50983">
    <property type="entry name" value="FE_B12_PBP"/>
    <property type="match status" value="1"/>
</dbReference>
<evidence type="ECO:0000256" key="2">
    <source>
        <dbReference type="ARBA" id="ARBA00008814"/>
    </source>
</evidence>
<organism evidence="6 7">
    <name type="scientific">Pseudonocardia kunmingensis</name>
    <dbReference type="NCBI Taxonomy" id="630975"/>
    <lineage>
        <taxon>Bacteria</taxon>
        <taxon>Bacillati</taxon>
        <taxon>Actinomycetota</taxon>
        <taxon>Actinomycetes</taxon>
        <taxon>Pseudonocardiales</taxon>
        <taxon>Pseudonocardiaceae</taxon>
        <taxon>Pseudonocardia</taxon>
    </lineage>
</organism>
<evidence type="ECO:0000313" key="6">
    <source>
        <dbReference type="EMBL" id="TQM15280.1"/>
    </source>
</evidence>
<evidence type="ECO:0000256" key="1">
    <source>
        <dbReference type="ARBA" id="ARBA00004196"/>
    </source>
</evidence>
<dbReference type="EMBL" id="VFPA01000001">
    <property type="protein sequence ID" value="TQM15280.1"/>
    <property type="molecule type" value="Genomic_DNA"/>
</dbReference>
<dbReference type="Pfam" id="PF01497">
    <property type="entry name" value="Peripla_BP_2"/>
    <property type="match status" value="1"/>
</dbReference>
<dbReference type="GO" id="GO:0030288">
    <property type="term" value="C:outer membrane-bounded periplasmic space"/>
    <property type="evidence" value="ECO:0007669"/>
    <property type="project" value="TreeGrafter"/>
</dbReference>
<dbReference type="PANTHER" id="PTHR30532">
    <property type="entry name" value="IRON III DICITRATE-BINDING PERIPLASMIC PROTEIN"/>
    <property type="match status" value="1"/>
</dbReference>
<dbReference type="InterPro" id="IPR051313">
    <property type="entry name" value="Bact_iron-sidero_bind"/>
</dbReference>
<comment type="subcellular location">
    <subcellularLocation>
        <location evidence="1">Cell envelope</location>
    </subcellularLocation>
</comment>
<proteinExistence type="inferred from homology"/>
<name>A0A543E121_9PSEU</name>
<evidence type="ECO:0000256" key="3">
    <source>
        <dbReference type="ARBA" id="ARBA00022448"/>
    </source>
</evidence>
<feature type="domain" description="Fe/B12 periplasmic-binding" evidence="5">
    <location>
        <begin position="71"/>
        <end position="348"/>
    </location>
</feature>
<dbReference type="GO" id="GO:1901678">
    <property type="term" value="P:iron coordination entity transport"/>
    <property type="evidence" value="ECO:0007669"/>
    <property type="project" value="UniProtKB-ARBA"/>
</dbReference>
<reference evidence="6 7" key="1">
    <citation type="submission" date="2019-06" db="EMBL/GenBank/DDBJ databases">
        <title>Sequencing the genomes of 1000 actinobacteria strains.</title>
        <authorList>
            <person name="Klenk H.-P."/>
        </authorList>
    </citation>
    <scope>NUCLEOTIDE SEQUENCE [LARGE SCALE GENOMIC DNA]</scope>
    <source>
        <strain evidence="6 7">DSM 45301</strain>
    </source>
</reference>
<dbReference type="RefSeq" id="WP_211366263.1">
    <property type="nucleotide sequence ID" value="NZ_VFPA01000001.1"/>
</dbReference>
<accession>A0A543E121</accession>
<dbReference type="Gene3D" id="3.40.50.1980">
    <property type="entry name" value="Nitrogenase molybdenum iron protein domain"/>
    <property type="match status" value="2"/>
</dbReference>
<dbReference type="AlphaFoldDB" id="A0A543E121"/>
<evidence type="ECO:0000259" key="5">
    <source>
        <dbReference type="PROSITE" id="PS50983"/>
    </source>
</evidence>
<dbReference type="PROSITE" id="PS51318">
    <property type="entry name" value="TAT"/>
    <property type="match status" value="1"/>
</dbReference>
<dbReference type="SUPFAM" id="SSF53807">
    <property type="entry name" value="Helical backbone' metal receptor"/>
    <property type="match status" value="1"/>
</dbReference>
<evidence type="ECO:0000256" key="4">
    <source>
        <dbReference type="ARBA" id="ARBA00022729"/>
    </source>
</evidence>
<dbReference type="InterPro" id="IPR006311">
    <property type="entry name" value="TAT_signal"/>
</dbReference>
<protein>
    <submittedName>
        <fullName evidence="6">Iron complex transport system substrate-binding protein</fullName>
    </submittedName>
</protein>
<dbReference type="Proteomes" id="UP000315677">
    <property type="component" value="Unassembled WGS sequence"/>
</dbReference>
<evidence type="ECO:0000313" key="7">
    <source>
        <dbReference type="Proteomes" id="UP000315677"/>
    </source>
</evidence>